<accession>A0ACB8W085</accession>
<proteinExistence type="predicted"/>
<evidence type="ECO:0000313" key="1">
    <source>
        <dbReference type="EMBL" id="KAI3360883.1"/>
    </source>
</evidence>
<protein>
    <submittedName>
        <fullName evidence="1">Uncharacterized protein</fullName>
    </submittedName>
</protein>
<evidence type="ECO:0000313" key="2">
    <source>
        <dbReference type="Proteomes" id="UP000831701"/>
    </source>
</evidence>
<gene>
    <name evidence="1" type="ORF">L3Q82_012893</name>
</gene>
<sequence length="152" mass="17019">MEEWAKIPATSSEDDVREQRPHLQRDHDQHRTTLRPVCSLHLFVESTTFIANAPTDFPMSAVLYKTNVDIQLMAHEQQYGEGSDTASNGATLLGQQQPPQHLQRLPAVPHVRTETSYTENQKISNGTAGIMNVTNEKRANTLNRTTQVTLGI</sequence>
<reference evidence="1" key="1">
    <citation type="submission" date="2022-04" db="EMBL/GenBank/DDBJ databases">
        <title>Jade perch genome.</title>
        <authorList>
            <person name="Chao B."/>
        </authorList>
    </citation>
    <scope>NUCLEOTIDE SEQUENCE</scope>
    <source>
        <strain evidence="1">CB-2022</strain>
    </source>
</reference>
<dbReference type="Proteomes" id="UP000831701">
    <property type="component" value="Chromosome 16"/>
</dbReference>
<organism evidence="1 2">
    <name type="scientific">Scortum barcoo</name>
    <name type="common">barcoo grunter</name>
    <dbReference type="NCBI Taxonomy" id="214431"/>
    <lineage>
        <taxon>Eukaryota</taxon>
        <taxon>Metazoa</taxon>
        <taxon>Chordata</taxon>
        <taxon>Craniata</taxon>
        <taxon>Vertebrata</taxon>
        <taxon>Euteleostomi</taxon>
        <taxon>Actinopterygii</taxon>
        <taxon>Neopterygii</taxon>
        <taxon>Teleostei</taxon>
        <taxon>Neoteleostei</taxon>
        <taxon>Acanthomorphata</taxon>
        <taxon>Eupercaria</taxon>
        <taxon>Centrarchiformes</taxon>
        <taxon>Terapontoidei</taxon>
        <taxon>Terapontidae</taxon>
        <taxon>Scortum</taxon>
    </lineage>
</organism>
<name>A0ACB8W085_9TELE</name>
<dbReference type="EMBL" id="CM041546">
    <property type="protein sequence ID" value="KAI3360883.1"/>
    <property type="molecule type" value="Genomic_DNA"/>
</dbReference>
<keyword evidence="2" id="KW-1185">Reference proteome</keyword>
<comment type="caution">
    <text evidence="1">The sequence shown here is derived from an EMBL/GenBank/DDBJ whole genome shotgun (WGS) entry which is preliminary data.</text>
</comment>